<proteinExistence type="predicted"/>
<name>A0A915JZU2_ROMCU</name>
<evidence type="ECO:0000313" key="3">
    <source>
        <dbReference type="WBParaSite" id="nRc.2.0.1.t31574-RA"/>
    </source>
</evidence>
<organism evidence="2 3">
    <name type="scientific">Romanomermis culicivorax</name>
    <name type="common">Nematode worm</name>
    <dbReference type="NCBI Taxonomy" id="13658"/>
    <lineage>
        <taxon>Eukaryota</taxon>
        <taxon>Metazoa</taxon>
        <taxon>Ecdysozoa</taxon>
        <taxon>Nematoda</taxon>
        <taxon>Enoplea</taxon>
        <taxon>Dorylaimia</taxon>
        <taxon>Mermithida</taxon>
        <taxon>Mermithoidea</taxon>
        <taxon>Mermithidae</taxon>
        <taxon>Romanomermis</taxon>
    </lineage>
</organism>
<dbReference type="AlphaFoldDB" id="A0A915JZU2"/>
<feature type="compositionally biased region" description="Polar residues" evidence="1">
    <location>
        <begin position="12"/>
        <end position="21"/>
    </location>
</feature>
<sequence length="103" mass="10789">MKLIQSEDIKSRLSTNDHVNGTEGRISQKSCLNNNVNNNVIPAIVGAVCRTGDVIGVCRGVGGALTLAIVAESAFSVVGRWSSMSEGGHCMNSSKTEIGLNEI</sequence>
<feature type="region of interest" description="Disordered" evidence="1">
    <location>
        <begin position="1"/>
        <end position="21"/>
    </location>
</feature>
<accession>A0A915JZU2</accession>
<dbReference type="WBParaSite" id="nRc.2.0.1.t31574-RA">
    <property type="protein sequence ID" value="nRc.2.0.1.t31574-RA"/>
    <property type="gene ID" value="nRc.2.0.1.g31574"/>
</dbReference>
<evidence type="ECO:0000256" key="1">
    <source>
        <dbReference type="SAM" id="MobiDB-lite"/>
    </source>
</evidence>
<keyword evidence="2" id="KW-1185">Reference proteome</keyword>
<dbReference type="Proteomes" id="UP000887565">
    <property type="component" value="Unplaced"/>
</dbReference>
<reference evidence="3" key="1">
    <citation type="submission" date="2022-11" db="UniProtKB">
        <authorList>
            <consortium name="WormBaseParasite"/>
        </authorList>
    </citation>
    <scope>IDENTIFICATION</scope>
</reference>
<protein>
    <submittedName>
        <fullName evidence="3">Uncharacterized protein</fullName>
    </submittedName>
</protein>
<feature type="compositionally biased region" description="Basic and acidic residues" evidence="1">
    <location>
        <begin position="1"/>
        <end position="11"/>
    </location>
</feature>
<evidence type="ECO:0000313" key="2">
    <source>
        <dbReference type="Proteomes" id="UP000887565"/>
    </source>
</evidence>